<dbReference type="Proteomes" id="UP001283361">
    <property type="component" value="Unassembled WGS sequence"/>
</dbReference>
<feature type="compositionally biased region" description="Low complexity" evidence="1">
    <location>
        <begin position="527"/>
        <end position="549"/>
    </location>
</feature>
<sequence>MQQDTSLELAKAIRELEASTAALTSAYDTPPQEPSYAPAPTQPPPISGPPPPPSSQFQAAPPPTATTSVGSRNSSNGGVAFDTESYTSKTSLQCSSGYGTMNSTPAGSEDTIASGGISNTIPEVPENEMEYCIHREDCSILEQTESEKYYTIPRSGEASAAYRAAFQSRRPASTAGIPMSGGGSVPGGVGIARRSSVNTGGQKPPPPVRRTSSVTGSAPAHVQKLRNSPPRQVSVDTAIAHQQYYYQQPEQFYQGDVPVEPLYAELNQGSSNLDGLDNNMYAQQQSHIHPPQVDVDGNSHTSTVNVIQSLNAKFASLNSRYREGNGFESTACSVPPMEGQVSPPKPPPPAVMQKPNKSGIPLPPSVVAAQKQQQQRASHGGQHRQPQGPKHHPVHVPHHKQMHHSQNQQQHHHLSQGRASDQQRHSQHHHPHHHQRQPMHHQPHQHPQDQNAAIVANNFSRPQQQQQQQPHHHHSQYLHKPQAPVTNHSEDFPLPPTEEELQEIERIYSVPPQVGSSIKAPPPPPLMMQKQKQQQQQQQQHQQLQQHQQHQQKHPQQHQPQDVQASLLMELKRRVSVDDSSQA</sequence>
<comment type="caution">
    <text evidence="2">The sequence shown here is derived from an EMBL/GenBank/DDBJ whole genome shotgun (WGS) entry which is preliminary data.</text>
</comment>
<feature type="region of interest" description="Disordered" evidence="1">
    <location>
        <begin position="461"/>
        <end position="583"/>
    </location>
</feature>
<evidence type="ECO:0000313" key="2">
    <source>
        <dbReference type="EMBL" id="KAK3745807.1"/>
    </source>
</evidence>
<name>A0AAE0YHT1_9GAST</name>
<feature type="region of interest" description="Disordered" evidence="1">
    <location>
        <begin position="194"/>
        <end position="232"/>
    </location>
</feature>
<dbReference type="AlphaFoldDB" id="A0AAE0YHT1"/>
<reference evidence="2" key="1">
    <citation type="journal article" date="2023" name="G3 (Bethesda)">
        <title>A reference genome for the long-term kleptoplast-retaining sea slug Elysia crispata morphotype clarki.</title>
        <authorList>
            <person name="Eastman K.E."/>
            <person name="Pendleton A.L."/>
            <person name="Shaikh M.A."/>
            <person name="Suttiyut T."/>
            <person name="Ogas R."/>
            <person name="Tomko P."/>
            <person name="Gavelis G."/>
            <person name="Widhalm J.R."/>
            <person name="Wisecaver J.H."/>
        </authorList>
    </citation>
    <scope>NUCLEOTIDE SEQUENCE</scope>
    <source>
        <strain evidence="2">ECLA1</strain>
    </source>
</reference>
<protein>
    <submittedName>
        <fullName evidence="2">Uncharacterized protein</fullName>
    </submittedName>
</protein>
<dbReference type="EMBL" id="JAWDGP010006193">
    <property type="protein sequence ID" value="KAK3745807.1"/>
    <property type="molecule type" value="Genomic_DNA"/>
</dbReference>
<proteinExistence type="predicted"/>
<feature type="compositionally biased region" description="Pro residues" evidence="1">
    <location>
        <begin position="40"/>
        <end position="64"/>
    </location>
</feature>
<feature type="compositionally biased region" description="Basic residues" evidence="1">
    <location>
        <begin position="389"/>
        <end position="403"/>
    </location>
</feature>
<feature type="compositionally biased region" description="Low complexity" evidence="1">
    <location>
        <begin position="65"/>
        <end position="79"/>
    </location>
</feature>
<keyword evidence="3" id="KW-1185">Reference proteome</keyword>
<feature type="region of interest" description="Disordered" evidence="1">
    <location>
        <begin position="328"/>
        <end position="449"/>
    </location>
</feature>
<organism evidence="2 3">
    <name type="scientific">Elysia crispata</name>
    <name type="common">lettuce slug</name>
    <dbReference type="NCBI Taxonomy" id="231223"/>
    <lineage>
        <taxon>Eukaryota</taxon>
        <taxon>Metazoa</taxon>
        <taxon>Spiralia</taxon>
        <taxon>Lophotrochozoa</taxon>
        <taxon>Mollusca</taxon>
        <taxon>Gastropoda</taxon>
        <taxon>Heterobranchia</taxon>
        <taxon>Euthyneura</taxon>
        <taxon>Panpulmonata</taxon>
        <taxon>Sacoglossa</taxon>
        <taxon>Placobranchoidea</taxon>
        <taxon>Plakobranchidae</taxon>
        <taxon>Elysia</taxon>
    </lineage>
</organism>
<gene>
    <name evidence="2" type="ORF">RRG08_030680</name>
</gene>
<feature type="region of interest" description="Disordered" evidence="1">
    <location>
        <begin position="21"/>
        <end position="123"/>
    </location>
</feature>
<evidence type="ECO:0000256" key="1">
    <source>
        <dbReference type="SAM" id="MobiDB-lite"/>
    </source>
</evidence>
<feature type="compositionally biased region" description="Low complexity" evidence="1">
    <location>
        <begin position="365"/>
        <end position="388"/>
    </location>
</feature>
<evidence type="ECO:0000313" key="3">
    <source>
        <dbReference type="Proteomes" id="UP001283361"/>
    </source>
</evidence>
<feature type="compositionally biased region" description="Polar residues" evidence="1">
    <location>
        <begin position="84"/>
        <end position="106"/>
    </location>
</feature>
<feature type="compositionally biased region" description="Basic residues" evidence="1">
    <location>
        <begin position="425"/>
        <end position="444"/>
    </location>
</feature>
<accession>A0AAE0YHT1</accession>